<reference evidence="2 3" key="1">
    <citation type="submission" date="2016-11" db="EMBL/GenBank/DDBJ databases">
        <authorList>
            <person name="Jaros S."/>
            <person name="Januszkiewicz K."/>
            <person name="Wedrychowicz H."/>
        </authorList>
    </citation>
    <scope>NUCLEOTIDE SEQUENCE [LARGE SCALE GENOMIC DNA]</scope>
    <source>
        <strain evidence="2 3">DSM 14809</strain>
    </source>
</reference>
<dbReference type="OrthoDB" id="9954139at2"/>
<feature type="region of interest" description="Disordered" evidence="1">
    <location>
        <begin position="1"/>
        <end position="21"/>
    </location>
</feature>
<feature type="compositionally biased region" description="Low complexity" evidence="1">
    <location>
        <begin position="142"/>
        <end position="155"/>
    </location>
</feature>
<name>A0A1M6KL84_PSEXY</name>
<evidence type="ECO:0000313" key="3">
    <source>
        <dbReference type="Proteomes" id="UP000184185"/>
    </source>
</evidence>
<sequence length="273" mass="30258">MSKRDLLRKANAGNAKNRGTEAVLNEEPVTVKPVVTKSTPVKKRIIEETSAPTVTKVEVEEPKVETAIEPVIEITKGEPEVKPIVEPVRDVKEEEKVLDEKILQAPEKIEVPKATENVVIPETTESIETTRTSENVEKTERSIPSVSTISSKSSKMTKPAVSENLAKYTGNKISKSIMLTAEDNKFLIKQAAAQKKPIQDIFGEVMADEIEEVKKGNVDEELAETFLKLKANNERRNVLIPEDLSMAIADTASEIPLKQGKFILYALSRKRNA</sequence>
<dbReference type="EMBL" id="FQYQ01000031">
    <property type="protein sequence ID" value="SHJ59709.1"/>
    <property type="molecule type" value="Genomic_DNA"/>
</dbReference>
<evidence type="ECO:0000256" key="1">
    <source>
        <dbReference type="SAM" id="MobiDB-lite"/>
    </source>
</evidence>
<proteinExistence type="predicted"/>
<organism evidence="2 3">
    <name type="scientific">Pseudobutyrivibrio xylanivorans DSM 14809</name>
    <dbReference type="NCBI Taxonomy" id="1123012"/>
    <lineage>
        <taxon>Bacteria</taxon>
        <taxon>Bacillati</taxon>
        <taxon>Bacillota</taxon>
        <taxon>Clostridia</taxon>
        <taxon>Lachnospirales</taxon>
        <taxon>Lachnospiraceae</taxon>
        <taxon>Pseudobutyrivibrio</taxon>
    </lineage>
</organism>
<accession>A0A1M6KL84</accession>
<dbReference type="RefSeq" id="WP_072919239.1">
    <property type="nucleotide sequence ID" value="NZ_FQYQ01000031.1"/>
</dbReference>
<evidence type="ECO:0000313" key="2">
    <source>
        <dbReference type="EMBL" id="SHJ59709.1"/>
    </source>
</evidence>
<protein>
    <submittedName>
        <fullName evidence="2">Uncharacterized protein</fullName>
    </submittedName>
</protein>
<gene>
    <name evidence="2" type="ORF">SAMN02745725_02888</name>
</gene>
<dbReference type="AlphaFoldDB" id="A0A1M6KL84"/>
<feature type="region of interest" description="Disordered" evidence="1">
    <location>
        <begin position="127"/>
        <end position="155"/>
    </location>
</feature>
<keyword evidence="3" id="KW-1185">Reference proteome</keyword>
<dbReference type="Proteomes" id="UP000184185">
    <property type="component" value="Unassembled WGS sequence"/>
</dbReference>